<evidence type="ECO:0000313" key="7">
    <source>
        <dbReference type="Proteomes" id="UP000318528"/>
    </source>
</evidence>
<dbReference type="InterPro" id="IPR050204">
    <property type="entry name" value="AraC_XylS_family_regulators"/>
</dbReference>
<evidence type="ECO:0000259" key="4">
    <source>
        <dbReference type="PROSITE" id="PS01124"/>
    </source>
</evidence>
<dbReference type="Proteomes" id="UP000318528">
    <property type="component" value="Unassembled WGS sequence"/>
</dbReference>
<comment type="caution">
    <text evidence="6">The sequence shown here is derived from an EMBL/GenBank/DDBJ whole genome shotgun (WGS) entry which is preliminary data.</text>
</comment>
<evidence type="ECO:0000256" key="1">
    <source>
        <dbReference type="ARBA" id="ARBA00023015"/>
    </source>
</evidence>
<name>A0A553BH35_9FLAO</name>
<keyword evidence="3" id="KW-0804">Transcription</keyword>
<dbReference type="GO" id="GO:0003700">
    <property type="term" value="F:DNA-binding transcription factor activity"/>
    <property type="evidence" value="ECO:0007669"/>
    <property type="project" value="InterPro"/>
</dbReference>
<dbReference type="AlphaFoldDB" id="A0A553BH35"/>
<dbReference type="PROSITE" id="PS01124">
    <property type="entry name" value="HTH_ARAC_FAMILY_2"/>
    <property type="match status" value="1"/>
</dbReference>
<evidence type="ECO:0000256" key="2">
    <source>
        <dbReference type="ARBA" id="ARBA00023125"/>
    </source>
</evidence>
<sequence>MFIEASGSSTLPMIRNYPVHKSEIVFNLNSEPITAVRGDGIENTLTRSVLRGSVSVWEDIHHPKQTDCMIISFHPEVFHSLFQIPSSELTDQSIDGNLHKREFDEIWHQLIEAKSFQARLQIAEKWILNKIKHSAYKQNNIGLSVKEKCDNTPNITLKQLEKEIGYGRQHLFDEFKKHTGISIKKYQELLRFQMMMQTLKTNGIIDGITFAHENDFYDQAHMIKTFKKFTGKTPTEMKEFFMLDKNSNEKNLNLIFENRT</sequence>
<dbReference type="Pfam" id="PF12833">
    <property type="entry name" value="HTH_18"/>
    <property type="match status" value="1"/>
</dbReference>
<evidence type="ECO:0000256" key="3">
    <source>
        <dbReference type="ARBA" id="ARBA00023163"/>
    </source>
</evidence>
<dbReference type="OrthoDB" id="511992at2"/>
<evidence type="ECO:0000313" key="6">
    <source>
        <dbReference type="EMBL" id="TRX07543.1"/>
    </source>
</evidence>
<dbReference type="PANTHER" id="PTHR46796">
    <property type="entry name" value="HTH-TYPE TRANSCRIPTIONAL ACTIVATOR RHAS-RELATED"/>
    <property type="match status" value="1"/>
</dbReference>
<dbReference type="Gene3D" id="1.10.10.60">
    <property type="entry name" value="Homeodomain-like"/>
    <property type="match status" value="1"/>
</dbReference>
<accession>A0A553BH35</accession>
<dbReference type="PANTHER" id="PTHR46796:SF13">
    <property type="entry name" value="HTH-TYPE TRANSCRIPTIONAL ACTIVATOR RHAS"/>
    <property type="match status" value="1"/>
</dbReference>
<gene>
    <name evidence="6" type="ORF">FNW11_12765</name>
    <name evidence="5" type="ORF">FNW12_13345</name>
</gene>
<dbReference type="InterPro" id="IPR018060">
    <property type="entry name" value="HTH_AraC"/>
</dbReference>
<reference evidence="7 8" key="1">
    <citation type="submission" date="2019-07" db="EMBL/GenBank/DDBJ databases">
        <title>Novel species of Flavobacterium.</title>
        <authorList>
            <person name="Liu Q."/>
            <person name="Xin Y.-H."/>
        </authorList>
    </citation>
    <scope>NUCLEOTIDE SEQUENCE [LARGE SCALE GENOMIC DNA]</scope>
    <source>
        <strain evidence="5 7">GSP39</strain>
        <strain evidence="6 8">GSR22</strain>
    </source>
</reference>
<protein>
    <submittedName>
        <fullName evidence="6">Helix-turn-helix transcriptional regulator</fullName>
    </submittedName>
</protein>
<dbReference type="EMBL" id="VJZL01000025">
    <property type="protein sequence ID" value="TRX07543.1"/>
    <property type="molecule type" value="Genomic_DNA"/>
</dbReference>
<evidence type="ECO:0000313" key="5">
    <source>
        <dbReference type="EMBL" id="TRX04687.1"/>
    </source>
</evidence>
<keyword evidence="1" id="KW-0805">Transcription regulation</keyword>
<dbReference type="SMART" id="SM00342">
    <property type="entry name" value="HTH_ARAC"/>
    <property type="match status" value="1"/>
</dbReference>
<dbReference type="GO" id="GO:0043565">
    <property type="term" value="F:sequence-specific DNA binding"/>
    <property type="evidence" value="ECO:0007669"/>
    <property type="project" value="InterPro"/>
</dbReference>
<feature type="domain" description="HTH araC/xylS-type" evidence="4">
    <location>
        <begin position="139"/>
        <end position="240"/>
    </location>
</feature>
<keyword evidence="2" id="KW-0238">DNA-binding</keyword>
<dbReference type="Proteomes" id="UP000318669">
    <property type="component" value="Unassembled WGS sequence"/>
</dbReference>
<organism evidence="6 8">
    <name type="scientific">Flavobacterium gawalongense</name>
    <dbReference type="NCBI Taxonomy" id="2594432"/>
    <lineage>
        <taxon>Bacteria</taxon>
        <taxon>Pseudomonadati</taxon>
        <taxon>Bacteroidota</taxon>
        <taxon>Flavobacteriia</taxon>
        <taxon>Flavobacteriales</taxon>
        <taxon>Flavobacteriaceae</taxon>
        <taxon>Flavobacterium</taxon>
    </lineage>
</organism>
<proteinExistence type="predicted"/>
<evidence type="ECO:0000313" key="8">
    <source>
        <dbReference type="Proteomes" id="UP000318669"/>
    </source>
</evidence>
<dbReference type="EMBL" id="VJZN01000025">
    <property type="protein sequence ID" value="TRX04687.1"/>
    <property type="molecule type" value="Genomic_DNA"/>
</dbReference>
<keyword evidence="7" id="KW-1185">Reference proteome</keyword>